<reference evidence="1 2" key="1">
    <citation type="submission" date="2018-04" db="EMBL/GenBank/DDBJ databases">
        <title>Adhaeribacter sp. HMF7616 genome sequencing and assembly.</title>
        <authorList>
            <person name="Kang H."/>
            <person name="Kang J."/>
            <person name="Cha I."/>
            <person name="Kim H."/>
            <person name="Joh K."/>
        </authorList>
    </citation>
    <scope>NUCLEOTIDE SEQUENCE [LARGE SCALE GENOMIC DNA]</scope>
    <source>
        <strain evidence="1 2">HMF7616</strain>
    </source>
</reference>
<comment type="caution">
    <text evidence="1">The sequence shown here is derived from an EMBL/GenBank/DDBJ whole genome shotgun (WGS) entry which is preliminary data.</text>
</comment>
<accession>A0A369QHL4</accession>
<organism evidence="1 2">
    <name type="scientific">Adhaeribacter pallidiroseus</name>
    <dbReference type="NCBI Taxonomy" id="2072847"/>
    <lineage>
        <taxon>Bacteria</taxon>
        <taxon>Pseudomonadati</taxon>
        <taxon>Bacteroidota</taxon>
        <taxon>Cytophagia</taxon>
        <taxon>Cytophagales</taxon>
        <taxon>Hymenobacteraceae</taxon>
        <taxon>Adhaeribacter</taxon>
    </lineage>
</organism>
<dbReference type="InterPro" id="IPR008979">
    <property type="entry name" value="Galactose-bd-like_sf"/>
</dbReference>
<evidence type="ECO:0008006" key="3">
    <source>
        <dbReference type="Google" id="ProtNLM"/>
    </source>
</evidence>
<keyword evidence="2" id="KW-1185">Reference proteome</keyword>
<sequence length="158" mass="17942">MRKQIIEPAQPRIALVEPNWLDLEQLVQLELTSEAETHLIEAAFTPNENEGWRAGQPGKQTIRLIFEEPHHIKQIRVVFQELAQARTQEFLLSWLSADGLSYQEIVRQQYNFNPPATCQQVEEYTVDLKAVKALELTINPDISNPGAYASLAHLQLGG</sequence>
<dbReference type="OrthoDB" id="5572942at2"/>
<dbReference type="SUPFAM" id="SSF49785">
    <property type="entry name" value="Galactose-binding domain-like"/>
    <property type="match status" value="1"/>
</dbReference>
<name>A0A369QHL4_9BACT</name>
<dbReference type="Proteomes" id="UP000253919">
    <property type="component" value="Unassembled WGS sequence"/>
</dbReference>
<protein>
    <recommendedName>
        <fullName evidence="3">Carbohydrate-binding protein</fullName>
    </recommendedName>
</protein>
<dbReference type="EMBL" id="QASA01000001">
    <property type="protein sequence ID" value="RDC64403.1"/>
    <property type="molecule type" value="Genomic_DNA"/>
</dbReference>
<dbReference type="RefSeq" id="WP_115373560.1">
    <property type="nucleotide sequence ID" value="NZ_QASA01000001.1"/>
</dbReference>
<evidence type="ECO:0000313" key="2">
    <source>
        <dbReference type="Proteomes" id="UP000253919"/>
    </source>
</evidence>
<proteinExistence type="predicted"/>
<dbReference type="AlphaFoldDB" id="A0A369QHL4"/>
<dbReference type="Gene3D" id="2.60.120.260">
    <property type="entry name" value="Galactose-binding domain-like"/>
    <property type="match status" value="1"/>
</dbReference>
<gene>
    <name evidence="1" type="ORF">AHMF7616_03017</name>
</gene>
<evidence type="ECO:0000313" key="1">
    <source>
        <dbReference type="EMBL" id="RDC64403.1"/>
    </source>
</evidence>